<gene>
    <name evidence="1" type="ORF">V6N12_031059</name>
</gene>
<name>A0ABR2E7T5_9ROSI</name>
<evidence type="ECO:0000313" key="2">
    <source>
        <dbReference type="Proteomes" id="UP001472677"/>
    </source>
</evidence>
<sequence>MEPREVVVGNASLTGEQHLDINSYPIWQHNVSLTGENSKQLDERSLDMPTSWGEMMSDADVGVVQCKKDNHQGLDIWTKTNFEGLVDCLEGFLYFPIEAEDVGMINEELRQLINGFTENNEEGNVRYVMKI</sequence>
<dbReference type="EMBL" id="JBBPBM010000019">
    <property type="protein sequence ID" value="KAK8554081.1"/>
    <property type="molecule type" value="Genomic_DNA"/>
</dbReference>
<comment type="caution">
    <text evidence="1">The sequence shown here is derived from an EMBL/GenBank/DDBJ whole genome shotgun (WGS) entry which is preliminary data.</text>
</comment>
<organism evidence="1 2">
    <name type="scientific">Hibiscus sabdariffa</name>
    <name type="common">roselle</name>
    <dbReference type="NCBI Taxonomy" id="183260"/>
    <lineage>
        <taxon>Eukaryota</taxon>
        <taxon>Viridiplantae</taxon>
        <taxon>Streptophyta</taxon>
        <taxon>Embryophyta</taxon>
        <taxon>Tracheophyta</taxon>
        <taxon>Spermatophyta</taxon>
        <taxon>Magnoliopsida</taxon>
        <taxon>eudicotyledons</taxon>
        <taxon>Gunneridae</taxon>
        <taxon>Pentapetalae</taxon>
        <taxon>rosids</taxon>
        <taxon>malvids</taxon>
        <taxon>Malvales</taxon>
        <taxon>Malvaceae</taxon>
        <taxon>Malvoideae</taxon>
        <taxon>Hibiscus</taxon>
    </lineage>
</organism>
<proteinExistence type="predicted"/>
<accession>A0ABR2E7T5</accession>
<reference evidence="1 2" key="1">
    <citation type="journal article" date="2024" name="G3 (Bethesda)">
        <title>Genome assembly of Hibiscus sabdariffa L. provides insights into metabolisms of medicinal natural products.</title>
        <authorList>
            <person name="Kim T."/>
        </authorList>
    </citation>
    <scope>NUCLEOTIDE SEQUENCE [LARGE SCALE GENOMIC DNA]</scope>
    <source>
        <strain evidence="1">TK-2024</strain>
        <tissue evidence="1">Old leaves</tissue>
    </source>
</reference>
<dbReference type="Proteomes" id="UP001472677">
    <property type="component" value="Unassembled WGS sequence"/>
</dbReference>
<keyword evidence="2" id="KW-1185">Reference proteome</keyword>
<protein>
    <submittedName>
        <fullName evidence="1">Uncharacterized protein</fullName>
    </submittedName>
</protein>
<evidence type="ECO:0000313" key="1">
    <source>
        <dbReference type="EMBL" id="KAK8554081.1"/>
    </source>
</evidence>